<dbReference type="Pfam" id="PF12706">
    <property type="entry name" value="Lactamase_B_2"/>
    <property type="match status" value="1"/>
</dbReference>
<dbReference type="CDD" id="cd16279">
    <property type="entry name" value="metallo-hydrolase-like_MBL-fold"/>
    <property type="match status" value="1"/>
</dbReference>
<dbReference type="OMA" id="FHHIPRI"/>
<dbReference type="Gene3D" id="3.60.15.10">
    <property type="entry name" value="Ribonuclease Z/Hydroxyacylglutathione hydrolase-like"/>
    <property type="match status" value="1"/>
</dbReference>
<dbReference type="InterPro" id="IPR036866">
    <property type="entry name" value="RibonucZ/Hydroxyglut_hydro"/>
</dbReference>
<evidence type="ECO:0000256" key="1">
    <source>
        <dbReference type="SAM" id="MobiDB-lite"/>
    </source>
</evidence>
<reference evidence="3 4" key="1">
    <citation type="journal article" date="2012" name="Science">
        <title>The Paleozoic origin of enzymatic lignin decomposition reconstructed from 31 fungal genomes.</title>
        <authorList>
            <person name="Floudas D."/>
            <person name="Binder M."/>
            <person name="Riley R."/>
            <person name="Barry K."/>
            <person name="Blanchette R.A."/>
            <person name="Henrissat B."/>
            <person name="Martinez A.T."/>
            <person name="Otillar R."/>
            <person name="Spatafora J.W."/>
            <person name="Yadav J.S."/>
            <person name="Aerts A."/>
            <person name="Benoit I."/>
            <person name="Boyd A."/>
            <person name="Carlson A."/>
            <person name="Copeland A."/>
            <person name="Coutinho P.M."/>
            <person name="de Vries R.P."/>
            <person name="Ferreira P."/>
            <person name="Findley K."/>
            <person name="Foster B."/>
            <person name="Gaskell J."/>
            <person name="Glotzer D."/>
            <person name="Gorecki P."/>
            <person name="Heitman J."/>
            <person name="Hesse C."/>
            <person name="Hori C."/>
            <person name="Igarashi K."/>
            <person name="Jurgens J.A."/>
            <person name="Kallen N."/>
            <person name="Kersten P."/>
            <person name="Kohler A."/>
            <person name="Kuees U."/>
            <person name="Kumar T.K.A."/>
            <person name="Kuo A."/>
            <person name="LaButti K."/>
            <person name="Larrondo L.F."/>
            <person name="Lindquist E."/>
            <person name="Ling A."/>
            <person name="Lombard V."/>
            <person name="Lucas S."/>
            <person name="Lundell T."/>
            <person name="Martin R."/>
            <person name="McLaughlin D.J."/>
            <person name="Morgenstern I."/>
            <person name="Morin E."/>
            <person name="Murat C."/>
            <person name="Nagy L.G."/>
            <person name="Nolan M."/>
            <person name="Ohm R.A."/>
            <person name="Patyshakuliyeva A."/>
            <person name="Rokas A."/>
            <person name="Ruiz-Duenas F.J."/>
            <person name="Sabat G."/>
            <person name="Salamov A."/>
            <person name="Samejima M."/>
            <person name="Schmutz J."/>
            <person name="Slot J.C."/>
            <person name="St John F."/>
            <person name="Stenlid J."/>
            <person name="Sun H."/>
            <person name="Sun S."/>
            <person name="Syed K."/>
            <person name="Tsang A."/>
            <person name="Wiebenga A."/>
            <person name="Young D."/>
            <person name="Pisabarro A."/>
            <person name="Eastwood D.C."/>
            <person name="Martin F."/>
            <person name="Cullen D."/>
            <person name="Grigoriev I.V."/>
            <person name="Hibbett D.S."/>
        </authorList>
    </citation>
    <scope>NUCLEOTIDE SEQUENCE [LARGE SCALE GENOMIC DNA]</scope>
    <source>
        <strain evidence="3 4">DJM-731 SS1</strain>
    </source>
</reference>
<sequence>MAPRAELIFHGTGTSSCLPNIACITASPTDPRCETCWLAADASRGAAVDLQAEEAIRNRRRNTGAILRYSDPAKGEETVIVVDAGKSFVQAAIEWFPVHNLREIDGLLLTHAHADAMNGLDDLRGWTLHGRIQKHIDIYLTQRTFDEVKRTFPYLVDKGMATGGGDVPDFVWHIISEFDEVEIKGVKVVPLLLHHGRYFEPQATLSLASPLPTRPETPNPGFTPKSGASTPLLKTNGLAPPNTSIGNLLPSTLYAKPIPTPIPYPSLGFLFPKFLYFSDVSEIPTETTQYLSSLAEEDKPQVLIIDCLRPKPHMSHFGFAQSIQAVKQFSLTRSYIIGMTCGTASEFVTHRGWAQLCGRLSEGRPGLDEDRWQGSEGERRRCEAALHDAQAAIGSPSSPWVRPCFDGMRILVDEKDVSDDVYDDVYGA</sequence>
<protein>
    <recommendedName>
        <fullName evidence="2">Metallo-beta-lactamase domain-containing protein</fullName>
    </recommendedName>
</protein>
<dbReference type="PANTHER" id="PTHR42663">
    <property type="entry name" value="HYDROLASE C777.06C-RELATED-RELATED"/>
    <property type="match status" value="1"/>
</dbReference>
<accession>M5FN26</accession>
<dbReference type="AlphaFoldDB" id="M5FN26"/>
<keyword evidence="4" id="KW-1185">Reference proteome</keyword>
<proteinExistence type="predicted"/>
<dbReference type="PANTHER" id="PTHR42663:SF6">
    <property type="entry name" value="HYDROLASE C777.06C-RELATED"/>
    <property type="match status" value="1"/>
</dbReference>
<organism evidence="3 4">
    <name type="scientific">Dacryopinax primogenitus (strain DJM 731)</name>
    <name type="common">Brown rot fungus</name>
    <dbReference type="NCBI Taxonomy" id="1858805"/>
    <lineage>
        <taxon>Eukaryota</taxon>
        <taxon>Fungi</taxon>
        <taxon>Dikarya</taxon>
        <taxon>Basidiomycota</taxon>
        <taxon>Agaricomycotina</taxon>
        <taxon>Dacrymycetes</taxon>
        <taxon>Dacrymycetales</taxon>
        <taxon>Dacrymycetaceae</taxon>
        <taxon>Dacryopinax</taxon>
    </lineage>
</organism>
<dbReference type="GeneID" id="63691047"/>
<gene>
    <name evidence="3" type="ORF">DACRYDRAFT_72917</name>
</gene>
<evidence type="ECO:0000313" key="3">
    <source>
        <dbReference type="EMBL" id="EJT96710.1"/>
    </source>
</evidence>
<dbReference type="SUPFAM" id="SSF56281">
    <property type="entry name" value="Metallo-hydrolase/oxidoreductase"/>
    <property type="match status" value="1"/>
</dbReference>
<feature type="region of interest" description="Disordered" evidence="1">
    <location>
        <begin position="209"/>
        <end position="229"/>
    </location>
</feature>
<dbReference type="PROSITE" id="PS51257">
    <property type="entry name" value="PROKAR_LIPOPROTEIN"/>
    <property type="match status" value="1"/>
</dbReference>
<evidence type="ECO:0000313" key="4">
    <source>
        <dbReference type="Proteomes" id="UP000030653"/>
    </source>
</evidence>
<name>M5FN26_DACPD</name>
<evidence type="ECO:0000259" key="2">
    <source>
        <dbReference type="Pfam" id="PF12706"/>
    </source>
</evidence>
<dbReference type="Proteomes" id="UP000030653">
    <property type="component" value="Unassembled WGS sequence"/>
</dbReference>
<feature type="domain" description="Metallo-beta-lactamase" evidence="2">
    <location>
        <begin position="80"/>
        <end position="205"/>
    </location>
</feature>
<dbReference type="STRING" id="1858805.M5FN26"/>
<dbReference type="OrthoDB" id="341300at2759"/>
<dbReference type="HOGENOM" id="CLU_044538_1_2_1"/>
<dbReference type="InterPro" id="IPR001279">
    <property type="entry name" value="Metallo-B-lactamas"/>
</dbReference>
<dbReference type="EMBL" id="JH795881">
    <property type="protein sequence ID" value="EJT96710.1"/>
    <property type="molecule type" value="Genomic_DNA"/>
</dbReference>
<dbReference type="RefSeq" id="XP_040623608.1">
    <property type="nucleotide sequence ID" value="XM_040775985.1"/>
</dbReference>